<keyword evidence="2" id="KW-1185">Reference proteome</keyword>
<proteinExistence type="predicted"/>
<dbReference type="OrthoDB" id="7575972at2"/>
<comment type="caution">
    <text evidence="1">The sequence shown here is derived from an EMBL/GenBank/DDBJ whole genome shotgun (WGS) entry which is preliminary data.</text>
</comment>
<gene>
    <name evidence="1" type="ORF">EH240_22000</name>
</gene>
<organism evidence="1 2">
    <name type="scientific">Mesorhizobium tamadayense</name>
    <dbReference type="NCBI Taxonomy" id="425306"/>
    <lineage>
        <taxon>Bacteria</taxon>
        <taxon>Pseudomonadati</taxon>
        <taxon>Pseudomonadota</taxon>
        <taxon>Alphaproteobacteria</taxon>
        <taxon>Hyphomicrobiales</taxon>
        <taxon>Phyllobacteriaceae</taxon>
        <taxon>Mesorhizobium</taxon>
    </lineage>
</organism>
<reference evidence="1 2" key="1">
    <citation type="submission" date="2018-11" db="EMBL/GenBank/DDBJ databases">
        <title>the genome of Mesorhizobium tamadayense DSM 28320.</title>
        <authorList>
            <person name="Gao J."/>
        </authorList>
    </citation>
    <scope>NUCLEOTIDE SEQUENCE [LARGE SCALE GENOMIC DNA]</scope>
    <source>
        <strain evidence="1 2">DSM 28320</strain>
    </source>
</reference>
<dbReference type="AlphaFoldDB" id="A0A3P3FDA6"/>
<evidence type="ECO:0000313" key="1">
    <source>
        <dbReference type="EMBL" id="RRH96663.1"/>
    </source>
</evidence>
<sequence length="61" mass="7206">MARRSDKVERVTLQLFKLAYRQNRLDVAEHLLRALETLERHPEIQESTHVAGAPWWRPTAN</sequence>
<name>A0A3P3FDA6_9HYPH</name>
<evidence type="ECO:0000313" key="2">
    <source>
        <dbReference type="Proteomes" id="UP000273786"/>
    </source>
</evidence>
<accession>A0A3P3FDA6</accession>
<dbReference type="Proteomes" id="UP000273786">
    <property type="component" value="Unassembled WGS sequence"/>
</dbReference>
<protein>
    <submittedName>
        <fullName evidence="1">Uncharacterized protein</fullName>
    </submittedName>
</protein>
<dbReference type="RefSeq" id="WP_125002531.1">
    <property type="nucleotide sequence ID" value="NZ_RQXT01000030.1"/>
</dbReference>
<dbReference type="EMBL" id="RQXT01000030">
    <property type="protein sequence ID" value="RRH96663.1"/>
    <property type="molecule type" value="Genomic_DNA"/>
</dbReference>